<organism evidence="1">
    <name type="scientific">marine sediment metagenome</name>
    <dbReference type="NCBI Taxonomy" id="412755"/>
    <lineage>
        <taxon>unclassified sequences</taxon>
        <taxon>metagenomes</taxon>
        <taxon>ecological metagenomes</taxon>
    </lineage>
</organism>
<dbReference type="EMBL" id="LAZR01000902">
    <property type="protein sequence ID" value="KKN55052.1"/>
    <property type="molecule type" value="Genomic_DNA"/>
</dbReference>
<evidence type="ECO:0000313" key="1">
    <source>
        <dbReference type="EMBL" id="KKN55052.1"/>
    </source>
</evidence>
<protein>
    <submittedName>
        <fullName evidence="1">Uncharacterized protein</fullName>
    </submittedName>
</protein>
<sequence>MIHENSRTYLFPNNENIIVDNVRYVRVSDSGGHRLTTRGGGMVYIPPTWLAIDVDSNRGWEI</sequence>
<reference evidence="1" key="1">
    <citation type="journal article" date="2015" name="Nature">
        <title>Complex archaea that bridge the gap between prokaryotes and eukaryotes.</title>
        <authorList>
            <person name="Spang A."/>
            <person name="Saw J.H."/>
            <person name="Jorgensen S.L."/>
            <person name="Zaremba-Niedzwiedzka K."/>
            <person name="Martijn J."/>
            <person name="Lind A.E."/>
            <person name="van Eijk R."/>
            <person name="Schleper C."/>
            <person name="Guy L."/>
            <person name="Ettema T.J."/>
        </authorList>
    </citation>
    <scope>NUCLEOTIDE SEQUENCE</scope>
</reference>
<comment type="caution">
    <text evidence="1">The sequence shown here is derived from an EMBL/GenBank/DDBJ whole genome shotgun (WGS) entry which is preliminary data.</text>
</comment>
<proteinExistence type="predicted"/>
<gene>
    <name evidence="1" type="ORF">LCGC14_0586530</name>
</gene>
<dbReference type="AlphaFoldDB" id="A0A0F9RYN8"/>
<accession>A0A0F9RYN8</accession>
<name>A0A0F9RYN8_9ZZZZ</name>